<dbReference type="Proteomes" id="UP000276776">
    <property type="component" value="Unassembled WGS sequence"/>
</dbReference>
<sequence>MVVGSAALPTGNNFTAHWNGTTPEYSNVSTTEESRFPAEIENALASCYEKMSCLVKTKYGPLCKPKFEIIISIIKNSTVPDISNAVGEETDSEEVSGSSEEESVPQTQSFTTEANRNKSNESLETISEAVSLSTTTFAKEDNGSNIIQE</sequence>
<name>A0A0N5D981_THECL</name>
<reference evidence="2 3" key="2">
    <citation type="submission" date="2018-11" db="EMBL/GenBank/DDBJ databases">
        <authorList>
            <consortium name="Pathogen Informatics"/>
        </authorList>
    </citation>
    <scope>NUCLEOTIDE SEQUENCE [LARGE SCALE GENOMIC DNA]</scope>
</reference>
<evidence type="ECO:0000313" key="3">
    <source>
        <dbReference type="Proteomes" id="UP000276776"/>
    </source>
</evidence>
<accession>A0A0N5D981</accession>
<feature type="compositionally biased region" description="Polar residues" evidence="1">
    <location>
        <begin position="105"/>
        <end position="114"/>
    </location>
</feature>
<reference evidence="4" key="1">
    <citation type="submission" date="2017-02" db="UniProtKB">
        <authorList>
            <consortium name="WormBaseParasite"/>
        </authorList>
    </citation>
    <scope>IDENTIFICATION</scope>
</reference>
<proteinExistence type="predicted"/>
<gene>
    <name evidence="2" type="ORF">TCLT_LOCUS9676</name>
</gene>
<dbReference type="EMBL" id="UYYF01004852">
    <property type="protein sequence ID" value="VDN07328.1"/>
    <property type="molecule type" value="Genomic_DNA"/>
</dbReference>
<protein>
    <submittedName>
        <fullName evidence="4">BEN domain-containing protein</fullName>
    </submittedName>
</protein>
<organism evidence="4">
    <name type="scientific">Thelazia callipaeda</name>
    <name type="common">Oriental eyeworm</name>
    <name type="synonym">Parasitic nematode</name>
    <dbReference type="NCBI Taxonomy" id="103827"/>
    <lineage>
        <taxon>Eukaryota</taxon>
        <taxon>Metazoa</taxon>
        <taxon>Ecdysozoa</taxon>
        <taxon>Nematoda</taxon>
        <taxon>Chromadorea</taxon>
        <taxon>Rhabditida</taxon>
        <taxon>Spirurina</taxon>
        <taxon>Spiruromorpha</taxon>
        <taxon>Thelazioidea</taxon>
        <taxon>Thelaziidae</taxon>
        <taxon>Thelazia</taxon>
    </lineage>
</organism>
<evidence type="ECO:0000313" key="2">
    <source>
        <dbReference type="EMBL" id="VDN07328.1"/>
    </source>
</evidence>
<dbReference type="AlphaFoldDB" id="A0A0N5D981"/>
<evidence type="ECO:0000256" key="1">
    <source>
        <dbReference type="SAM" id="MobiDB-lite"/>
    </source>
</evidence>
<keyword evidence="3" id="KW-1185">Reference proteome</keyword>
<evidence type="ECO:0000313" key="4">
    <source>
        <dbReference type="WBParaSite" id="TCLT_0000968701-mRNA-1"/>
    </source>
</evidence>
<feature type="compositionally biased region" description="Acidic residues" evidence="1">
    <location>
        <begin position="88"/>
        <end position="103"/>
    </location>
</feature>
<feature type="region of interest" description="Disordered" evidence="1">
    <location>
        <begin position="81"/>
        <end position="123"/>
    </location>
</feature>
<dbReference type="WBParaSite" id="TCLT_0000968701-mRNA-1">
    <property type="protein sequence ID" value="TCLT_0000968701-mRNA-1"/>
    <property type="gene ID" value="TCLT_0000968701"/>
</dbReference>